<evidence type="ECO:0000313" key="2">
    <source>
        <dbReference type="EMBL" id="NDV89699.1"/>
    </source>
</evidence>
<keyword evidence="3" id="KW-1185">Reference proteome</keyword>
<name>A0A7X5RJJ2_9ALTE</name>
<evidence type="ECO:0000256" key="1">
    <source>
        <dbReference type="SAM" id="SignalP"/>
    </source>
</evidence>
<comment type="caution">
    <text evidence="2">The sequence shown here is derived from an EMBL/GenBank/DDBJ whole genome shotgun (WGS) entry which is preliminary data.</text>
</comment>
<dbReference type="EMBL" id="JAAAWN010000001">
    <property type="protein sequence ID" value="NDV89699.1"/>
    <property type="molecule type" value="Genomic_DNA"/>
</dbReference>
<sequence>MNLKLIFLIFVCMPFQVKADTSDLPVTLARDNTRIQITNMGDCPIYKLRVYTAPPADSGFKRLLNSIVAVSFEKDIGTLNESSSITLPKSDLINSDGKRLDSSYVIGRWYLRGSYCGENLSKVISN</sequence>
<evidence type="ECO:0000313" key="3">
    <source>
        <dbReference type="Proteomes" id="UP000470213"/>
    </source>
</evidence>
<organism evidence="2 3">
    <name type="scientific">Alteromonas profundi</name>
    <dbReference type="NCBI Taxonomy" id="2696062"/>
    <lineage>
        <taxon>Bacteria</taxon>
        <taxon>Pseudomonadati</taxon>
        <taxon>Pseudomonadota</taxon>
        <taxon>Gammaproteobacteria</taxon>
        <taxon>Alteromonadales</taxon>
        <taxon>Alteromonadaceae</taxon>
        <taxon>Alteromonas/Salinimonas group</taxon>
        <taxon>Alteromonas</taxon>
    </lineage>
</organism>
<dbReference type="AlphaFoldDB" id="A0A7X5RJJ2"/>
<reference evidence="2 3" key="1">
    <citation type="submission" date="2020-01" db="EMBL/GenBank/DDBJ databases">
        <authorList>
            <person name="Chen J."/>
            <person name="Zhu S."/>
            <person name="Yang J."/>
        </authorList>
    </citation>
    <scope>NUCLEOTIDE SEQUENCE [LARGE SCALE GENOMIC DNA]</scope>
    <source>
        <strain evidence="2 3">345S023</strain>
    </source>
</reference>
<proteinExistence type="predicted"/>
<accession>A0A7X5RJJ2</accession>
<feature type="chain" id="PRO_5031213632" description="CHRD domain-containing protein" evidence="1">
    <location>
        <begin position="20"/>
        <end position="126"/>
    </location>
</feature>
<dbReference type="RefSeq" id="WP_163083296.1">
    <property type="nucleotide sequence ID" value="NZ_JAAAWN010000001.1"/>
</dbReference>
<keyword evidence="1" id="KW-0732">Signal</keyword>
<protein>
    <recommendedName>
        <fullName evidence="4">CHRD domain-containing protein</fullName>
    </recommendedName>
</protein>
<feature type="signal peptide" evidence="1">
    <location>
        <begin position="1"/>
        <end position="19"/>
    </location>
</feature>
<gene>
    <name evidence="2" type="ORF">GTH32_00615</name>
</gene>
<evidence type="ECO:0008006" key="4">
    <source>
        <dbReference type="Google" id="ProtNLM"/>
    </source>
</evidence>
<dbReference type="Proteomes" id="UP000470213">
    <property type="component" value="Unassembled WGS sequence"/>
</dbReference>